<dbReference type="Proteomes" id="UP000541444">
    <property type="component" value="Unassembled WGS sequence"/>
</dbReference>
<sequence length="732" mass="82810">MHRGRPATKKPMFADDVARISDKLDKLVEAFGKVAFLPPPTTSVGRSRRPLLRGKRRREERQSQQPFRELSVHLVHLPVCQDIRMLQLGKMMNTVQTMRKNNVQSCDARCHEFTKKYDADTFIEWLDKVERIFNYKKYGDLKQIMIIESRFTSFALTWWNNVQQARRTSVYLLEARARLHETEQQRVSRYKNGLTKKLHKATALQPVFCLAEIVQLAKQASELHAQYRLPVLAIPAAAPTIPIITAPRTPVLGNCYGYGKPGHQKRVAFAKKVNVVKGLKMYDEIFTDSELSKLMQYISELRNAGRNGKLSGETFILFNQQLKGNKRELIQLGVPVFGQIKEGPTCSMEPIPTALQAVIDHLVQWNLIPESRKPNSCIINFFDEGEYSQPYLKPPHLDQPISTLFLSESEMAFGRVLVSDHNGNFKGPLMFSLREGSLLVMRGNSADMAKHVICPSPNKRVSITFFKVRPNTNQIQPSTIPPLTKAMTLWQSGPPQSYGALNGYDPMEVVVPKWGFLHSPVVMLSPMQPIVMSPKGMPRGGTGVFLPWTVGSKKPAKYLPPRAQRNNRLLALPSPMETQGVERPKAVKEKGSISRTFLAALYVGCPKRLRLKVRDDLVLAGFRGEFAAANAIIDALCNHLTQLDCGGSEYESVFAAIHRRRLNWIPVLQMQKYFSIADVAMELRGVVSKKIKQKPIVEKKKADDVRVEVEEEEKELKMVEQNSPSEEDSSLE</sequence>
<evidence type="ECO:0000256" key="1">
    <source>
        <dbReference type="ARBA" id="ARBA00007879"/>
    </source>
</evidence>
<dbReference type="Gene3D" id="2.60.120.590">
    <property type="entry name" value="Alpha-ketoglutarate-dependent dioxygenase AlkB-like"/>
    <property type="match status" value="1"/>
</dbReference>
<evidence type="ECO:0000313" key="5">
    <source>
        <dbReference type="Proteomes" id="UP000541444"/>
    </source>
</evidence>
<dbReference type="OrthoDB" id="1916097at2759"/>
<dbReference type="GO" id="GO:0032451">
    <property type="term" value="F:demethylase activity"/>
    <property type="evidence" value="ECO:0007669"/>
    <property type="project" value="InterPro"/>
</dbReference>
<dbReference type="InterPro" id="IPR044842">
    <property type="entry name" value="ALKBH9B/ALKBH10B-like"/>
</dbReference>
<dbReference type="GO" id="GO:0003729">
    <property type="term" value="F:mRNA binding"/>
    <property type="evidence" value="ECO:0007669"/>
    <property type="project" value="InterPro"/>
</dbReference>
<evidence type="ECO:0000313" key="4">
    <source>
        <dbReference type="EMBL" id="KAF6154208.1"/>
    </source>
</evidence>
<dbReference type="PROSITE" id="PS51471">
    <property type="entry name" value="FE2OG_OXY"/>
    <property type="match status" value="1"/>
</dbReference>
<name>A0A7J7MHJ1_9MAGN</name>
<gene>
    <name evidence="4" type="ORF">GIB67_026694</name>
</gene>
<dbReference type="InterPro" id="IPR037151">
    <property type="entry name" value="AlkB-like_sf"/>
</dbReference>
<keyword evidence="5" id="KW-1185">Reference proteome</keyword>
<reference evidence="4 5" key="1">
    <citation type="journal article" date="2020" name="IScience">
        <title>Genome Sequencing of the Endangered Kingdonia uniflora (Circaeasteraceae, Ranunculales) Reveals Potential Mechanisms of Evolutionary Specialization.</title>
        <authorList>
            <person name="Sun Y."/>
            <person name="Deng T."/>
            <person name="Zhang A."/>
            <person name="Moore M.J."/>
            <person name="Landis J.B."/>
            <person name="Lin N."/>
            <person name="Zhang H."/>
            <person name="Zhang X."/>
            <person name="Huang J."/>
            <person name="Zhang X."/>
            <person name="Sun H."/>
            <person name="Wang H."/>
        </authorList>
    </citation>
    <scope>NUCLEOTIDE SEQUENCE [LARGE SCALE GENOMIC DNA]</scope>
    <source>
        <strain evidence="4">TB1705</strain>
        <tissue evidence="4">Leaf</tissue>
    </source>
</reference>
<feature type="region of interest" description="Disordered" evidence="2">
    <location>
        <begin position="713"/>
        <end position="732"/>
    </location>
</feature>
<dbReference type="AlphaFoldDB" id="A0A7J7MHJ1"/>
<feature type="region of interest" description="Disordered" evidence="2">
    <location>
        <begin position="39"/>
        <end position="65"/>
    </location>
</feature>
<comment type="similarity">
    <text evidence="1">Belongs to the alkB family.</text>
</comment>
<proteinExistence type="inferred from homology"/>
<feature type="domain" description="Fe2OG dioxygenase" evidence="3">
    <location>
        <begin position="373"/>
        <end position="469"/>
    </location>
</feature>
<evidence type="ECO:0000259" key="3">
    <source>
        <dbReference type="PROSITE" id="PS51471"/>
    </source>
</evidence>
<accession>A0A7J7MHJ1</accession>
<dbReference type="PANTHER" id="PTHR31447:SF2">
    <property type="entry name" value="RNA DEMETHYLASE ALKBH10B"/>
    <property type="match status" value="1"/>
</dbReference>
<dbReference type="SUPFAM" id="SSF51197">
    <property type="entry name" value="Clavaminate synthase-like"/>
    <property type="match status" value="1"/>
</dbReference>
<protein>
    <recommendedName>
        <fullName evidence="3">Fe2OG dioxygenase domain-containing protein</fullName>
    </recommendedName>
</protein>
<dbReference type="InterPro" id="IPR005123">
    <property type="entry name" value="Oxoglu/Fe-dep_dioxygenase_dom"/>
</dbReference>
<comment type="caution">
    <text evidence="4">The sequence shown here is derived from an EMBL/GenBank/DDBJ whole genome shotgun (WGS) entry which is preliminary data.</text>
</comment>
<dbReference type="GO" id="GO:0006402">
    <property type="term" value="P:mRNA catabolic process"/>
    <property type="evidence" value="ECO:0007669"/>
    <property type="project" value="InterPro"/>
</dbReference>
<dbReference type="EMBL" id="JACGCM010001510">
    <property type="protein sequence ID" value="KAF6154208.1"/>
    <property type="molecule type" value="Genomic_DNA"/>
</dbReference>
<feature type="compositionally biased region" description="Basic residues" evidence="2">
    <location>
        <begin position="46"/>
        <end position="56"/>
    </location>
</feature>
<dbReference type="PANTHER" id="PTHR31447">
    <property type="entry name" value="HYDROXYPROLINE-RICH GLYCOPROTEIN FAMILY PROTEIN-RELATED"/>
    <property type="match status" value="1"/>
</dbReference>
<organism evidence="4 5">
    <name type="scientific">Kingdonia uniflora</name>
    <dbReference type="NCBI Taxonomy" id="39325"/>
    <lineage>
        <taxon>Eukaryota</taxon>
        <taxon>Viridiplantae</taxon>
        <taxon>Streptophyta</taxon>
        <taxon>Embryophyta</taxon>
        <taxon>Tracheophyta</taxon>
        <taxon>Spermatophyta</taxon>
        <taxon>Magnoliopsida</taxon>
        <taxon>Ranunculales</taxon>
        <taxon>Circaeasteraceae</taxon>
        <taxon>Kingdonia</taxon>
    </lineage>
</organism>
<evidence type="ECO:0000256" key="2">
    <source>
        <dbReference type="SAM" id="MobiDB-lite"/>
    </source>
</evidence>